<accession>A0A6M2CNZ7</accession>
<dbReference type="PROSITE" id="PS51294">
    <property type="entry name" value="HTH_MYB"/>
    <property type="match status" value="1"/>
</dbReference>
<keyword evidence="2" id="KW-0539">Nucleus</keyword>
<dbReference type="Gene3D" id="1.10.10.60">
    <property type="entry name" value="Homeodomain-like"/>
    <property type="match status" value="1"/>
</dbReference>
<evidence type="ECO:0000256" key="3">
    <source>
        <dbReference type="SAM" id="MobiDB-lite"/>
    </source>
</evidence>
<dbReference type="SMART" id="SM00717">
    <property type="entry name" value="SANT"/>
    <property type="match status" value="1"/>
</dbReference>
<dbReference type="PANTHER" id="PTHR46734:SF1">
    <property type="entry name" value="TELOMERIC REPEAT-BINDING FACTOR 1"/>
    <property type="match status" value="1"/>
</dbReference>
<dbReference type="AlphaFoldDB" id="A0A6M2CNZ7"/>
<dbReference type="OrthoDB" id="608866at2759"/>
<dbReference type="Pfam" id="PF00249">
    <property type="entry name" value="Myb_DNA-binding"/>
    <property type="match status" value="1"/>
</dbReference>
<feature type="region of interest" description="Disordered" evidence="3">
    <location>
        <begin position="150"/>
        <end position="181"/>
    </location>
</feature>
<evidence type="ECO:0000256" key="1">
    <source>
        <dbReference type="ARBA" id="ARBA00004123"/>
    </source>
</evidence>
<reference evidence="6" key="1">
    <citation type="submission" date="2019-09" db="EMBL/GenBank/DDBJ databases">
        <title>Organ-specific transcriptomic study of the physiology of the cattle tick, Rhipicephalus microplus.</title>
        <authorList>
            <person name="Tirloni L."/>
            <person name="Braz G."/>
            <person name="Gandara A.C.P."/>
            <person name="Sabadin G.A."/>
            <person name="da Silva R.M."/>
            <person name="Guizzo M.G."/>
            <person name="Machado J.A."/>
            <person name="Costa E.P."/>
            <person name="Gomes H.F."/>
            <person name="Moraes J."/>
            <person name="Mota M.B.S."/>
            <person name="Mesquita R.D."/>
            <person name="Alvarenga P.H."/>
            <person name="Alves F."/>
            <person name="Seixas A."/>
            <person name="da Fonseca R.N."/>
            <person name="Fogaca A."/>
            <person name="Logullo C."/>
            <person name="Tanaka A."/>
            <person name="Daffre S."/>
            <person name="Termignoni C."/>
            <person name="Vaz I.S.Jr."/>
            <person name="Oliveira P.L."/>
            <person name="Ribeiro J.M."/>
        </authorList>
    </citation>
    <scope>NUCLEOTIDE SEQUENCE</scope>
    <source>
        <strain evidence="6">Porto Alegre</strain>
    </source>
</reference>
<feature type="compositionally biased region" description="Low complexity" evidence="3">
    <location>
        <begin position="172"/>
        <end position="181"/>
    </location>
</feature>
<comment type="subcellular location">
    <subcellularLocation>
        <location evidence="1">Nucleus</location>
    </subcellularLocation>
</comment>
<dbReference type="InterPro" id="IPR017930">
    <property type="entry name" value="Myb_dom"/>
</dbReference>
<feature type="compositionally biased region" description="Low complexity" evidence="3">
    <location>
        <begin position="211"/>
        <end position="227"/>
    </location>
</feature>
<dbReference type="VEuPathDB" id="VectorBase:LOC119164140"/>
<evidence type="ECO:0000259" key="5">
    <source>
        <dbReference type="PROSITE" id="PS51294"/>
    </source>
</evidence>
<dbReference type="EMBL" id="GHWJ01002596">
    <property type="protein sequence ID" value="NOV35333.1"/>
    <property type="molecule type" value="Transcribed_RNA"/>
</dbReference>
<evidence type="ECO:0000313" key="6">
    <source>
        <dbReference type="EMBL" id="NOV35333.1"/>
    </source>
</evidence>
<sequence>MKYGRGSWKEISEDGWFDGRRTTDLSDKYRNLEKYGHLPKIKRRVMDMLSAGVNPLKKLRALVDQQRLQRANSPVADELLHCKESSASQSKELRRTLPVCDPPDGDSSTASSDEAFAEPLQKRAGTGGAVNQQRLQRANSPVADELLHCKESSASQSKELRRTSPVCRPPDGDSSTTSSDDAFAESLQKQAVTGGAVALPKTVCSSPCRPSTSQAHSSAQSQQNSGSETDVPQEVVLAKCKEKRRRVPFTPLEEQALVAGVMKFGKGNWFRIAKEGGFLGRTSIQLSDKYRNLKLYRQLDAIERIVKSKRERGEDPLEELRRLSAAHWKR</sequence>
<dbReference type="CDD" id="cd11660">
    <property type="entry name" value="SANT_TRF"/>
    <property type="match status" value="2"/>
</dbReference>
<feature type="region of interest" description="Disordered" evidence="3">
    <location>
        <begin position="204"/>
        <end position="233"/>
    </location>
</feature>
<name>A0A6M2CNZ7_RHIMP</name>
<feature type="domain" description="HTH myb-type" evidence="5">
    <location>
        <begin position="241"/>
        <end position="298"/>
    </location>
</feature>
<dbReference type="PROSITE" id="PS50090">
    <property type="entry name" value="MYB_LIKE"/>
    <property type="match status" value="1"/>
</dbReference>
<dbReference type="InterPro" id="IPR052450">
    <property type="entry name" value="TRBD-Containing_Protein"/>
</dbReference>
<feature type="region of interest" description="Disordered" evidence="3">
    <location>
        <begin position="83"/>
        <end position="114"/>
    </location>
</feature>
<dbReference type="Gene3D" id="1.10.246.220">
    <property type="match status" value="1"/>
</dbReference>
<organism evidence="6">
    <name type="scientific">Rhipicephalus microplus</name>
    <name type="common">Cattle tick</name>
    <name type="synonym">Boophilus microplus</name>
    <dbReference type="NCBI Taxonomy" id="6941"/>
    <lineage>
        <taxon>Eukaryota</taxon>
        <taxon>Metazoa</taxon>
        <taxon>Ecdysozoa</taxon>
        <taxon>Arthropoda</taxon>
        <taxon>Chelicerata</taxon>
        <taxon>Arachnida</taxon>
        <taxon>Acari</taxon>
        <taxon>Parasitiformes</taxon>
        <taxon>Ixodida</taxon>
        <taxon>Ixodoidea</taxon>
        <taxon>Ixodidae</taxon>
        <taxon>Rhipicephalinae</taxon>
        <taxon>Rhipicephalus</taxon>
        <taxon>Boophilus</taxon>
    </lineage>
</organism>
<feature type="domain" description="Myb-like" evidence="4">
    <location>
        <begin position="241"/>
        <end position="294"/>
    </location>
</feature>
<evidence type="ECO:0000259" key="4">
    <source>
        <dbReference type="PROSITE" id="PS50090"/>
    </source>
</evidence>
<dbReference type="InterPro" id="IPR001005">
    <property type="entry name" value="SANT/Myb"/>
</dbReference>
<dbReference type="InterPro" id="IPR009057">
    <property type="entry name" value="Homeodomain-like_sf"/>
</dbReference>
<evidence type="ECO:0000256" key="2">
    <source>
        <dbReference type="ARBA" id="ARBA00023242"/>
    </source>
</evidence>
<dbReference type="SUPFAM" id="SSF46689">
    <property type="entry name" value="Homeodomain-like"/>
    <property type="match status" value="1"/>
</dbReference>
<protein>
    <submittedName>
        <fullName evidence="6">Uncharacterized protein</fullName>
    </submittedName>
</protein>
<dbReference type="GO" id="GO:0005634">
    <property type="term" value="C:nucleus"/>
    <property type="evidence" value="ECO:0007669"/>
    <property type="project" value="UniProtKB-SubCell"/>
</dbReference>
<dbReference type="PANTHER" id="PTHR46734">
    <property type="entry name" value="TELOMERIC REPEAT-BINDING FACTOR 1 TERF1"/>
    <property type="match status" value="1"/>
</dbReference>
<proteinExistence type="predicted"/>